<organism evidence="1 2">
    <name type="scientific">Brachyspira catarrhinii</name>
    <dbReference type="NCBI Taxonomy" id="2528966"/>
    <lineage>
        <taxon>Bacteria</taxon>
        <taxon>Pseudomonadati</taxon>
        <taxon>Spirochaetota</taxon>
        <taxon>Spirochaetia</taxon>
        <taxon>Brachyspirales</taxon>
        <taxon>Brachyspiraceae</taxon>
        <taxon>Brachyspira</taxon>
    </lineage>
</organism>
<gene>
    <name evidence="1" type="ORF">EZH24_02330</name>
</gene>
<evidence type="ECO:0000313" key="1">
    <source>
        <dbReference type="EMBL" id="TKZ36006.1"/>
    </source>
</evidence>
<dbReference type="Proteomes" id="UP000310168">
    <property type="component" value="Unassembled WGS sequence"/>
</dbReference>
<proteinExistence type="predicted"/>
<accession>A0ABY2TSZ8</accession>
<comment type="caution">
    <text evidence="1">The sequence shown here is derived from an EMBL/GenBank/DDBJ whole genome shotgun (WGS) entry which is preliminary data.</text>
</comment>
<name>A0ABY2TSZ8_9SPIR</name>
<dbReference type="PROSITE" id="PS51257">
    <property type="entry name" value="PROKAR_LIPOPROTEIN"/>
    <property type="match status" value="1"/>
</dbReference>
<keyword evidence="2" id="KW-1185">Reference proteome</keyword>
<dbReference type="RefSeq" id="WP_137997525.1">
    <property type="nucleotide sequence ID" value="NZ_SJDU01000033.1"/>
</dbReference>
<dbReference type="EMBL" id="SJDU01000033">
    <property type="protein sequence ID" value="TKZ36006.1"/>
    <property type="molecule type" value="Genomic_DNA"/>
</dbReference>
<sequence length="178" mass="21072">MKKITILILSIIIAITIISCGKDGGSIYAMHKRYNNFINILPNDIKNDYLLDSEKYGDLYKEWIDEFNTWTENILNEENLSEKEISSRITPDRIEYALETLTSRNYERNLPAELMIKVKNHTDNLVLDIKELEKEESFSNSMSALKKDEAIEHFTTEDTIFYYVWNYLITVNRPRRFQ</sequence>
<evidence type="ECO:0000313" key="2">
    <source>
        <dbReference type="Proteomes" id="UP000310168"/>
    </source>
</evidence>
<reference evidence="1 2" key="1">
    <citation type="journal article" date="2019" name="Anaerobe">
        <title>Brachyspira catarrhinii sp. nov., an anaerobic intestinal spirochaete isolated from vervet monkeys may have been misidentified as Brachyspira aalborgi in previous studies.</title>
        <authorList>
            <person name="Phillips N.D."/>
            <person name="La T."/>
            <person name="Hampson D.J."/>
        </authorList>
    </citation>
    <scope>NUCLEOTIDE SEQUENCE [LARGE SCALE GENOMIC DNA]</scope>
    <source>
        <strain evidence="1 2">Z12</strain>
    </source>
</reference>
<protein>
    <recommendedName>
        <fullName evidence="3">Lipoprotein</fullName>
    </recommendedName>
</protein>
<evidence type="ECO:0008006" key="3">
    <source>
        <dbReference type="Google" id="ProtNLM"/>
    </source>
</evidence>